<dbReference type="AlphaFoldDB" id="A0A6C0IGM7"/>
<protein>
    <recommendedName>
        <fullName evidence="1">Glycosyltransferase 2-like domain-containing protein</fullName>
    </recommendedName>
</protein>
<dbReference type="SUPFAM" id="SSF53448">
    <property type="entry name" value="Nucleotide-diphospho-sugar transferases"/>
    <property type="match status" value="1"/>
</dbReference>
<accession>A0A6C0IGM7</accession>
<dbReference type="InterPro" id="IPR029044">
    <property type="entry name" value="Nucleotide-diphossugar_trans"/>
</dbReference>
<proteinExistence type="predicted"/>
<reference evidence="2" key="1">
    <citation type="journal article" date="2020" name="Nature">
        <title>Giant virus diversity and host interactions through global metagenomics.</title>
        <authorList>
            <person name="Schulz F."/>
            <person name="Roux S."/>
            <person name="Paez-Espino D."/>
            <person name="Jungbluth S."/>
            <person name="Walsh D.A."/>
            <person name="Denef V.J."/>
            <person name="McMahon K.D."/>
            <person name="Konstantinidis K.T."/>
            <person name="Eloe-Fadrosh E.A."/>
            <person name="Kyrpides N.C."/>
            <person name="Woyke T."/>
        </authorList>
    </citation>
    <scope>NUCLEOTIDE SEQUENCE</scope>
    <source>
        <strain evidence="2">GVMAG-M-3300023184-72</strain>
    </source>
</reference>
<evidence type="ECO:0000259" key="1">
    <source>
        <dbReference type="Pfam" id="PF00535"/>
    </source>
</evidence>
<feature type="domain" description="Glycosyltransferase 2-like" evidence="1">
    <location>
        <begin position="85"/>
        <end position="151"/>
    </location>
</feature>
<dbReference type="CDD" id="cd00761">
    <property type="entry name" value="Glyco_tranf_GTA_type"/>
    <property type="match status" value="1"/>
</dbReference>
<dbReference type="Pfam" id="PF00535">
    <property type="entry name" value="Glycos_transf_2"/>
    <property type="match status" value="1"/>
</dbReference>
<dbReference type="InterPro" id="IPR001173">
    <property type="entry name" value="Glyco_trans_2-like"/>
</dbReference>
<sequence>MTKNSNRIQQKTVSIITISQLSRFDCLLNLYELIKLQTYTNITEWVIVEGSNNKEDGDKNEENINTLHKTHSKLSEMNPTSIHSDIKIVYIEYTGLLLSDLRNLGNNKCSGKIIVCMDDDDYYPPERVSHAVASLKKTRCLIAGCSDMYIYEYFMGKLYKCKGFHRHWRYHSTNNCMAFKREYLRNHKHAEGLKMAEEASFTNNFSEPMVKLDSQKCIIVSSHNRNTFSKRQICMDTSNGMNPYFHEVNGHSITTYIPSEIFKRMQNIFTKE</sequence>
<dbReference type="EMBL" id="MN740162">
    <property type="protein sequence ID" value="QHT91047.1"/>
    <property type="molecule type" value="Genomic_DNA"/>
</dbReference>
<organism evidence="2">
    <name type="scientific">viral metagenome</name>
    <dbReference type="NCBI Taxonomy" id="1070528"/>
    <lineage>
        <taxon>unclassified sequences</taxon>
        <taxon>metagenomes</taxon>
        <taxon>organismal metagenomes</taxon>
    </lineage>
</organism>
<name>A0A6C0IGM7_9ZZZZ</name>
<dbReference type="Gene3D" id="3.90.550.10">
    <property type="entry name" value="Spore Coat Polysaccharide Biosynthesis Protein SpsA, Chain A"/>
    <property type="match status" value="1"/>
</dbReference>
<evidence type="ECO:0000313" key="2">
    <source>
        <dbReference type="EMBL" id="QHT91047.1"/>
    </source>
</evidence>